<accession>A0AAD7R1H0</accession>
<dbReference type="EMBL" id="JAINUG010001627">
    <property type="protein sequence ID" value="KAJ8355113.1"/>
    <property type="molecule type" value="Genomic_DNA"/>
</dbReference>
<sequence length="88" mass="10061">MDSPDKELLRTIHAEIATLSGGVLFDDSKYLSDVQPSETRKRTNIVSAPNESVVKRRFGDVLTPAIIFSYKKRNERRHLLRQMSISTK</sequence>
<protein>
    <submittedName>
        <fullName evidence="1">Uncharacterized protein</fullName>
    </submittedName>
</protein>
<comment type="caution">
    <text evidence="1">The sequence shown here is derived from an EMBL/GenBank/DDBJ whole genome shotgun (WGS) entry which is preliminary data.</text>
</comment>
<proteinExistence type="predicted"/>
<evidence type="ECO:0000313" key="2">
    <source>
        <dbReference type="Proteomes" id="UP001221898"/>
    </source>
</evidence>
<dbReference type="AlphaFoldDB" id="A0AAD7R1H0"/>
<evidence type="ECO:0000313" key="1">
    <source>
        <dbReference type="EMBL" id="KAJ8355113.1"/>
    </source>
</evidence>
<keyword evidence="2" id="KW-1185">Reference proteome</keyword>
<dbReference type="Proteomes" id="UP001221898">
    <property type="component" value="Unassembled WGS sequence"/>
</dbReference>
<gene>
    <name evidence="1" type="ORF">AAFF_G00097500</name>
</gene>
<organism evidence="1 2">
    <name type="scientific">Aldrovandia affinis</name>
    <dbReference type="NCBI Taxonomy" id="143900"/>
    <lineage>
        <taxon>Eukaryota</taxon>
        <taxon>Metazoa</taxon>
        <taxon>Chordata</taxon>
        <taxon>Craniata</taxon>
        <taxon>Vertebrata</taxon>
        <taxon>Euteleostomi</taxon>
        <taxon>Actinopterygii</taxon>
        <taxon>Neopterygii</taxon>
        <taxon>Teleostei</taxon>
        <taxon>Notacanthiformes</taxon>
        <taxon>Halosauridae</taxon>
        <taxon>Aldrovandia</taxon>
    </lineage>
</organism>
<reference evidence="1" key="1">
    <citation type="journal article" date="2023" name="Science">
        <title>Genome structures resolve the early diversification of teleost fishes.</title>
        <authorList>
            <person name="Parey E."/>
            <person name="Louis A."/>
            <person name="Montfort J."/>
            <person name="Bouchez O."/>
            <person name="Roques C."/>
            <person name="Iampietro C."/>
            <person name="Lluch J."/>
            <person name="Castinel A."/>
            <person name="Donnadieu C."/>
            <person name="Desvignes T."/>
            <person name="Floi Bucao C."/>
            <person name="Jouanno E."/>
            <person name="Wen M."/>
            <person name="Mejri S."/>
            <person name="Dirks R."/>
            <person name="Jansen H."/>
            <person name="Henkel C."/>
            <person name="Chen W.J."/>
            <person name="Zahm M."/>
            <person name="Cabau C."/>
            <person name="Klopp C."/>
            <person name="Thompson A.W."/>
            <person name="Robinson-Rechavi M."/>
            <person name="Braasch I."/>
            <person name="Lecointre G."/>
            <person name="Bobe J."/>
            <person name="Postlethwait J.H."/>
            <person name="Berthelot C."/>
            <person name="Roest Crollius H."/>
            <person name="Guiguen Y."/>
        </authorList>
    </citation>
    <scope>NUCLEOTIDE SEQUENCE</scope>
    <source>
        <strain evidence="1">NC1722</strain>
    </source>
</reference>
<name>A0AAD7R1H0_9TELE</name>